<sequence>MRAQFLLSLLPFALAKRHDNPPPTTQIHDPRLPIHLGEVFWPPTMTFLAFLPPPSDSKHTPQTYWCWSALDVTNHILFNLGGHTNLQVQDYFSEQAYLEREGKRWANCYITPESERMGACQGVEDWDCQGGQRFTGPGVRKWSCWAVDLEGAMREYEQRLMERDALKSNGTIAAVGSDGLTSEGVVKATETASVTGAMESSEIIGGFRPSMTM</sequence>
<dbReference type="AlphaFoldDB" id="A0A9P7YGS4"/>
<evidence type="ECO:0000256" key="1">
    <source>
        <dbReference type="SAM" id="SignalP"/>
    </source>
</evidence>
<feature type="chain" id="PRO_5040157415" evidence="1">
    <location>
        <begin position="16"/>
        <end position="213"/>
    </location>
</feature>
<dbReference type="EMBL" id="MU251506">
    <property type="protein sequence ID" value="KAG9233331.1"/>
    <property type="molecule type" value="Genomic_DNA"/>
</dbReference>
<feature type="signal peptide" evidence="1">
    <location>
        <begin position="1"/>
        <end position="15"/>
    </location>
</feature>
<organism evidence="2 3">
    <name type="scientific">Amylocarpus encephaloides</name>
    <dbReference type="NCBI Taxonomy" id="45428"/>
    <lineage>
        <taxon>Eukaryota</taxon>
        <taxon>Fungi</taxon>
        <taxon>Dikarya</taxon>
        <taxon>Ascomycota</taxon>
        <taxon>Pezizomycotina</taxon>
        <taxon>Leotiomycetes</taxon>
        <taxon>Helotiales</taxon>
        <taxon>Helotiales incertae sedis</taxon>
        <taxon>Amylocarpus</taxon>
    </lineage>
</organism>
<reference evidence="2" key="1">
    <citation type="journal article" date="2021" name="IMA Fungus">
        <title>Genomic characterization of three marine fungi, including Emericellopsis atlantica sp. nov. with signatures of a generalist lifestyle and marine biomass degradation.</title>
        <authorList>
            <person name="Hagestad O.C."/>
            <person name="Hou L."/>
            <person name="Andersen J.H."/>
            <person name="Hansen E.H."/>
            <person name="Altermark B."/>
            <person name="Li C."/>
            <person name="Kuhnert E."/>
            <person name="Cox R.J."/>
            <person name="Crous P.W."/>
            <person name="Spatafora J.W."/>
            <person name="Lail K."/>
            <person name="Amirebrahimi M."/>
            <person name="Lipzen A."/>
            <person name="Pangilinan J."/>
            <person name="Andreopoulos W."/>
            <person name="Hayes R.D."/>
            <person name="Ng V."/>
            <person name="Grigoriev I.V."/>
            <person name="Jackson S.A."/>
            <person name="Sutton T.D.S."/>
            <person name="Dobson A.D.W."/>
            <person name="Rama T."/>
        </authorList>
    </citation>
    <scope>NUCLEOTIDE SEQUENCE</scope>
    <source>
        <strain evidence="2">TRa018bII</strain>
    </source>
</reference>
<evidence type="ECO:0000313" key="3">
    <source>
        <dbReference type="Proteomes" id="UP000824998"/>
    </source>
</evidence>
<evidence type="ECO:0000313" key="2">
    <source>
        <dbReference type="EMBL" id="KAG9233331.1"/>
    </source>
</evidence>
<comment type="caution">
    <text evidence="2">The sequence shown here is derived from an EMBL/GenBank/DDBJ whole genome shotgun (WGS) entry which is preliminary data.</text>
</comment>
<keyword evidence="1" id="KW-0732">Signal</keyword>
<dbReference type="OrthoDB" id="3429372at2759"/>
<gene>
    <name evidence="2" type="ORF">BJ875DRAFT_50281</name>
</gene>
<accession>A0A9P7YGS4</accession>
<dbReference type="Proteomes" id="UP000824998">
    <property type="component" value="Unassembled WGS sequence"/>
</dbReference>
<keyword evidence="3" id="KW-1185">Reference proteome</keyword>
<name>A0A9P7YGS4_9HELO</name>
<proteinExistence type="predicted"/>
<protein>
    <submittedName>
        <fullName evidence="2">Uncharacterized protein</fullName>
    </submittedName>
</protein>